<dbReference type="RefSeq" id="XP_033464444.1">
    <property type="nucleotide sequence ID" value="XM_033599254.1"/>
</dbReference>
<sequence length="189" mass="20359">MSVRFLDLARWSCRSLPAHAYGEIPPSGKSFPCHRPNALFSQLNAGAALVCISQASFISFQVHIRSLASVRRPSSTMPSPSPMDPGRACIVSCIFSSFFCSCSSSLFLVPVRLRLRQLPLASRLREPLASLFASASSSAASRTPRATSFQSRDAGTAILFAPSALNCCYAPSNTLHLCALVDRCYHAEA</sequence>
<protein>
    <submittedName>
        <fullName evidence="2">Uncharacterized protein</fullName>
    </submittedName>
</protein>
<dbReference type="Proteomes" id="UP000504637">
    <property type="component" value="Unplaced"/>
</dbReference>
<reference evidence="2" key="3">
    <citation type="submission" date="2025-08" db="UniProtKB">
        <authorList>
            <consortium name="RefSeq"/>
        </authorList>
    </citation>
    <scope>IDENTIFICATION</scope>
    <source>
        <strain evidence="2">CBS 342.82</strain>
    </source>
</reference>
<dbReference type="AlphaFoldDB" id="A0A6J3MHQ0"/>
<evidence type="ECO:0000313" key="2">
    <source>
        <dbReference type="RefSeq" id="XP_033464444.1"/>
    </source>
</evidence>
<reference evidence="2" key="2">
    <citation type="submission" date="2020-04" db="EMBL/GenBank/DDBJ databases">
        <authorList>
            <consortium name="NCBI Genome Project"/>
        </authorList>
    </citation>
    <scope>NUCLEOTIDE SEQUENCE</scope>
    <source>
        <strain evidence="2">CBS 342.82</strain>
    </source>
</reference>
<accession>A0A6J3MHQ0</accession>
<name>A0A6J3MHQ0_9PEZI</name>
<keyword evidence="1" id="KW-1185">Reference proteome</keyword>
<reference evidence="2" key="1">
    <citation type="submission" date="2020-01" db="EMBL/GenBank/DDBJ databases">
        <authorList>
            <consortium name="DOE Joint Genome Institute"/>
            <person name="Haridas S."/>
            <person name="Albert R."/>
            <person name="Binder M."/>
            <person name="Bloem J."/>
            <person name="Labutti K."/>
            <person name="Salamov A."/>
            <person name="Andreopoulos B."/>
            <person name="Baker S.E."/>
            <person name="Barry K."/>
            <person name="Bills G."/>
            <person name="Bluhm B.H."/>
            <person name="Cannon C."/>
            <person name="Castanera R."/>
            <person name="Culley D.E."/>
            <person name="Daum C."/>
            <person name="Ezra D."/>
            <person name="Gonzalez J.B."/>
            <person name="Henrissat B."/>
            <person name="Kuo A."/>
            <person name="Liang C."/>
            <person name="Lipzen A."/>
            <person name="Lutzoni F."/>
            <person name="Magnuson J."/>
            <person name="Mondo S."/>
            <person name="Nolan M."/>
            <person name="Ohm R."/>
            <person name="Pangilinan J."/>
            <person name="Park H.-J."/>
            <person name="Ramirez L."/>
            <person name="Alfaro M."/>
            <person name="Sun H."/>
            <person name="Tritt A."/>
            <person name="Yoshinaga Y."/>
            <person name="Zwiers L.-H."/>
            <person name="Turgeon B.G."/>
            <person name="Goodwin S.B."/>
            <person name="Spatafora J.W."/>
            <person name="Crous P.W."/>
            <person name="Grigoriev I.V."/>
        </authorList>
    </citation>
    <scope>NUCLEOTIDE SEQUENCE</scope>
    <source>
        <strain evidence="2">CBS 342.82</strain>
    </source>
</reference>
<organism evidence="2">
    <name type="scientific">Dissoconium aciculare CBS 342.82</name>
    <dbReference type="NCBI Taxonomy" id="1314786"/>
    <lineage>
        <taxon>Eukaryota</taxon>
        <taxon>Fungi</taxon>
        <taxon>Dikarya</taxon>
        <taxon>Ascomycota</taxon>
        <taxon>Pezizomycotina</taxon>
        <taxon>Dothideomycetes</taxon>
        <taxon>Dothideomycetidae</taxon>
        <taxon>Mycosphaerellales</taxon>
        <taxon>Dissoconiaceae</taxon>
        <taxon>Dissoconium</taxon>
    </lineage>
</organism>
<proteinExistence type="predicted"/>
<gene>
    <name evidence="2" type="ORF">K489DRAFT_15575</name>
</gene>
<evidence type="ECO:0000313" key="1">
    <source>
        <dbReference type="Proteomes" id="UP000504637"/>
    </source>
</evidence>
<dbReference type="GeneID" id="54357053"/>